<comment type="caution">
    <text evidence="3">The sequence shown here is derived from an EMBL/GenBank/DDBJ whole genome shotgun (WGS) entry which is preliminary data.</text>
</comment>
<keyword evidence="1" id="KW-0812">Transmembrane</keyword>
<dbReference type="EMBL" id="JAFLCK010000042">
    <property type="protein sequence ID" value="MBN8662527.1"/>
    <property type="molecule type" value="Genomic_DNA"/>
</dbReference>
<dbReference type="AlphaFoldDB" id="A0A8J7PCY2"/>
<feature type="domain" description="TadE-like" evidence="2">
    <location>
        <begin position="14"/>
        <end position="56"/>
    </location>
</feature>
<sequence>MRKKRYRRLDGTTGSAAIEIAVASLLFVIFVILAFDMLVVVWGYSVVDSAARDAARAAASTSNAAAGLQAAQQAALAHRTDGYFVSQPKVAATATDFIYVTPATGSPYVAVTTRADVRLPVPIQFFGAQLKDGLLPYARTYTFPILGVPFVPDPGSGAAPPPVVAPPAP</sequence>
<name>A0A8J7PCY2_9BACT</name>
<evidence type="ECO:0000259" key="2">
    <source>
        <dbReference type="Pfam" id="PF07811"/>
    </source>
</evidence>
<organism evidence="3 4">
    <name type="scientific">Candidatus Obscuribacter phosphatis</name>
    <dbReference type="NCBI Taxonomy" id="1906157"/>
    <lineage>
        <taxon>Bacteria</taxon>
        <taxon>Bacillati</taxon>
        <taxon>Candidatus Melainabacteria</taxon>
        <taxon>Candidatus Obscuribacterales</taxon>
        <taxon>Candidatus Obscuribacteraceae</taxon>
        <taxon>Candidatus Obscuribacter</taxon>
    </lineage>
</organism>
<gene>
    <name evidence="3" type="ORF">J0M35_19320</name>
</gene>
<dbReference type="Proteomes" id="UP000664277">
    <property type="component" value="Unassembled WGS sequence"/>
</dbReference>
<evidence type="ECO:0000256" key="1">
    <source>
        <dbReference type="SAM" id="Phobius"/>
    </source>
</evidence>
<evidence type="ECO:0000313" key="4">
    <source>
        <dbReference type="Proteomes" id="UP000664277"/>
    </source>
</evidence>
<proteinExistence type="predicted"/>
<feature type="non-terminal residue" evidence="3">
    <location>
        <position position="169"/>
    </location>
</feature>
<feature type="transmembrane region" description="Helical" evidence="1">
    <location>
        <begin position="20"/>
        <end position="44"/>
    </location>
</feature>
<accession>A0A8J7PCY2</accession>
<protein>
    <submittedName>
        <fullName evidence="3">Pilus assembly protein</fullName>
    </submittedName>
</protein>
<keyword evidence="1" id="KW-0472">Membrane</keyword>
<dbReference type="InterPro" id="IPR012495">
    <property type="entry name" value="TadE-like_dom"/>
</dbReference>
<keyword evidence="1" id="KW-1133">Transmembrane helix</keyword>
<dbReference type="Pfam" id="PF07811">
    <property type="entry name" value="TadE"/>
    <property type="match status" value="1"/>
</dbReference>
<reference evidence="3" key="1">
    <citation type="submission" date="2021-02" db="EMBL/GenBank/DDBJ databases">
        <title>Genome-Resolved Metagenomics of a Microbial Community Performing Photosynthetic Biological Nutrient Removal.</title>
        <authorList>
            <person name="Mcdaniel E.A."/>
        </authorList>
    </citation>
    <scope>NUCLEOTIDE SEQUENCE</scope>
    <source>
        <strain evidence="3">UWPOB_OBS1</strain>
    </source>
</reference>
<evidence type="ECO:0000313" key="3">
    <source>
        <dbReference type="EMBL" id="MBN8662527.1"/>
    </source>
</evidence>